<keyword evidence="3" id="KW-1185">Reference proteome</keyword>
<evidence type="ECO:0000313" key="3">
    <source>
        <dbReference type="Proteomes" id="UP000433181"/>
    </source>
</evidence>
<comment type="caution">
    <text evidence="2">The sequence shown here is derived from an EMBL/GenBank/DDBJ whole genome shotgun (WGS) entry which is preliminary data.</text>
</comment>
<dbReference type="EMBL" id="VUNR01000005">
    <property type="protein sequence ID" value="MSU08204.1"/>
    <property type="molecule type" value="Genomic_DNA"/>
</dbReference>
<keyword evidence="1" id="KW-0812">Transmembrane</keyword>
<organism evidence="2 3">
    <name type="scientific">Anaerovibrio slackiae</name>
    <dbReference type="NCBI Taxonomy" id="2652309"/>
    <lineage>
        <taxon>Bacteria</taxon>
        <taxon>Bacillati</taxon>
        <taxon>Bacillota</taxon>
        <taxon>Negativicutes</taxon>
        <taxon>Selenomonadales</taxon>
        <taxon>Selenomonadaceae</taxon>
        <taxon>Anaerovibrio</taxon>
    </lineage>
</organism>
<proteinExistence type="predicted"/>
<dbReference type="RefSeq" id="WP_154406360.1">
    <property type="nucleotide sequence ID" value="NZ_VUNR01000005.1"/>
</dbReference>
<protein>
    <submittedName>
        <fullName evidence="2">Uncharacterized protein</fullName>
    </submittedName>
</protein>
<dbReference type="GeneID" id="96778117"/>
<evidence type="ECO:0000313" key="2">
    <source>
        <dbReference type="EMBL" id="MSU08204.1"/>
    </source>
</evidence>
<gene>
    <name evidence="2" type="ORF">FYJ84_04245</name>
</gene>
<dbReference type="InterPro" id="IPR055762">
    <property type="entry name" value="DUF7338"/>
</dbReference>
<dbReference type="Proteomes" id="UP000433181">
    <property type="component" value="Unassembled WGS sequence"/>
</dbReference>
<dbReference type="AlphaFoldDB" id="A0A6I2UF56"/>
<dbReference type="Pfam" id="PF24027">
    <property type="entry name" value="DUF7338"/>
    <property type="match status" value="1"/>
</dbReference>
<keyword evidence="1" id="KW-0472">Membrane</keyword>
<feature type="transmembrane region" description="Helical" evidence="1">
    <location>
        <begin position="6"/>
        <end position="28"/>
    </location>
</feature>
<reference evidence="2 3" key="1">
    <citation type="submission" date="2019-08" db="EMBL/GenBank/DDBJ databases">
        <title>In-depth cultivation of the pig gut microbiome towards novel bacterial diversity and tailored functional studies.</title>
        <authorList>
            <person name="Wylensek D."/>
            <person name="Hitch T.C.A."/>
            <person name="Clavel T."/>
        </authorList>
    </citation>
    <scope>NUCLEOTIDE SEQUENCE [LARGE SCALE GENOMIC DNA]</scope>
    <source>
        <strain evidence="2 3">WCA-693-APC-5D-A</strain>
    </source>
</reference>
<keyword evidence="1" id="KW-1133">Transmembrane helix</keyword>
<sequence length="194" mass="23291">MLWFIFYPMNLMLSILCYLTNWLAALFADERGELHGSWLYWQTWDDSLDVEWFVKETVPKIFRYDFDKHYVSTREAPEYLKHLGRDKGAVKCINNEFTLKERIQRYFCRVLWLYRNNGYGFAFYWFGNGCVGNLLATRKFKYGTLVYDRFNPIWGPWKLSGKIGWFEFLAGWKLATESGAFKWAMITGRILIRK</sequence>
<name>A0A6I2UF56_9FIRM</name>
<evidence type="ECO:0000256" key="1">
    <source>
        <dbReference type="SAM" id="Phobius"/>
    </source>
</evidence>
<accession>A0A6I2UF56</accession>